<dbReference type="Proteomes" id="UP000265618">
    <property type="component" value="Unassembled WGS sequence"/>
</dbReference>
<dbReference type="AlphaFoldDB" id="A0A9K3CQ78"/>
<protein>
    <submittedName>
        <fullName evidence="2">Uncharacterized protein</fullName>
    </submittedName>
</protein>
<reference evidence="2 3" key="1">
    <citation type="journal article" date="2018" name="PLoS ONE">
        <title>The draft genome of Kipferlia bialata reveals reductive genome evolution in fornicate parasites.</title>
        <authorList>
            <person name="Tanifuji G."/>
            <person name="Takabayashi S."/>
            <person name="Kume K."/>
            <person name="Takagi M."/>
            <person name="Nakayama T."/>
            <person name="Kamikawa R."/>
            <person name="Inagaki Y."/>
            <person name="Hashimoto T."/>
        </authorList>
    </citation>
    <scope>NUCLEOTIDE SEQUENCE [LARGE SCALE GENOMIC DNA]</scope>
    <source>
        <strain evidence="2">NY0173</strain>
    </source>
</reference>
<name>A0A9K3CQ78_9EUKA</name>
<proteinExistence type="predicted"/>
<evidence type="ECO:0000256" key="1">
    <source>
        <dbReference type="SAM" id="Phobius"/>
    </source>
</evidence>
<keyword evidence="1" id="KW-0812">Transmembrane</keyword>
<feature type="transmembrane region" description="Helical" evidence="1">
    <location>
        <begin position="403"/>
        <end position="433"/>
    </location>
</feature>
<accession>A0A9K3CQ78</accession>
<organism evidence="2 3">
    <name type="scientific">Kipferlia bialata</name>
    <dbReference type="NCBI Taxonomy" id="797122"/>
    <lineage>
        <taxon>Eukaryota</taxon>
        <taxon>Metamonada</taxon>
        <taxon>Carpediemonas-like organisms</taxon>
        <taxon>Kipferlia</taxon>
    </lineage>
</organism>
<evidence type="ECO:0000313" key="3">
    <source>
        <dbReference type="Proteomes" id="UP000265618"/>
    </source>
</evidence>
<gene>
    <name evidence="2" type="ORF">KIPB_001200</name>
</gene>
<keyword evidence="3" id="KW-1185">Reference proteome</keyword>
<keyword evidence="1" id="KW-0472">Membrane</keyword>
<sequence>MAPKASKVPPLEYLVSSGLPASLWEERCPTLSALVAKVSEASGGGEWSLSSSMCECSGSLGLETQDCTLKGSKQACSETYSNDGLYDSVNNPVMAYGCYRDAQGVFHHLTLFSLALHTVLVQGDNPEYTLSWSPSFDFPAFGTKGAGLKQHVIPPTYNAVSVTEEIDDETSTTLYRFDPENLTSLYVTCGWMEAYGYEDLSDPSLSMCYTAYSDASGYSGDCAAGQSSLFQTDDAVQMQTGVGLAYPFPDGYLAPAWDVTRASSIAVGPVPVATSDSNFNSCNLRCLDNGSKCFYEGQMCPVFLDGQSPDTSHEGTPVSQPQGVLCPEGQAFHVESTLGVVSACAEGWDSSSCKQHRHLATVYNTMGEAEVAVCEEGTEVTSATPLTVTLTRSFNASAVQVQFVLPSIVTMGMAFAILGTTLLGMHLTGVALVGDVAGRNKKRAAKAFLAQKNDILCYDWHSEWKDECKKGVEESRFELEYQPVL</sequence>
<keyword evidence="1" id="KW-1133">Transmembrane helix</keyword>
<dbReference type="EMBL" id="BDIP01000163">
    <property type="protein sequence ID" value="GIQ80405.1"/>
    <property type="molecule type" value="Genomic_DNA"/>
</dbReference>
<comment type="caution">
    <text evidence="2">The sequence shown here is derived from an EMBL/GenBank/DDBJ whole genome shotgun (WGS) entry which is preliminary data.</text>
</comment>
<evidence type="ECO:0000313" key="2">
    <source>
        <dbReference type="EMBL" id="GIQ80405.1"/>
    </source>
</evidence>